<evidence type="ECO:0000313" key="2">
    <source>
        <dbReference type="Proteomes" id="UP001196097"/>
    </source>
</evidence>
<proteinExistence type="predicted"/>
<keyword evidence="2" id="KW-1185">Reference proteome</keyword>
<organism evidence="1 2">
    <name type="scientific">Acidithiobacillus ferruginosus</name>
    <dbReference type="NCBI Taxonomy" id="3063951"/>
    <lineage>
        <taxon>Bacteria</taxon>
        <taxon>Pseudomonadati</taxon>
        <taxon>Pseudomonadota</taxon>
        <taxon>Acidithiobacillia</taxon>
        <taxon>Acidithiobacillales</taxon>
        <taxon>Acidithiobacillaceae</taxon>
        <taxon>Acidithiobacillus</taxon>
    </lineage>
</organism>
<gene>
    <name evidence="1" type="primary">folP</name>
    <name evidence="1" type="ORF">HF292_011710</name>
</gene>
<accession>A0ACD5IIY1</accession>
<dbReference type="EMBL" id="CP130946">
    <property type="protein sequence ID" value="XRP72454.1"/>
    <property type="molecule type" value="Genomic_DNA"/>
</dbReference>
<reference evidence="1 2" key="1">
    <citation type="journal article" date="2021" name="ISME J.">
        <title>Genomic evolution of the class Acidithiobacillia: deep-branching Proteobacteria living in extreme acidic conditions.</title>
        <authorList>
            <person name="Moya-Beltran A."/>
            <person name="Beard S."/>
            <person name="Rojas-Villalobos C."/>
            <person name="Issotta F."/>
            <person name="Gallardo Y."/>
            <person name="Ulloa R."/>
            <person name="Giaveno A."/>
            <person name="Degli Esposti M."/>
            <person name="Johnson D.B."/>
            <person name="Quatrini R."/>
        </authorList>
    </citation>
    <scope>NUCLEOTIDE SEQUENCE [LARGE SCALE GENOMIC DNA]</scope>
    <source>
        <strain evidence="1 2">CF3</strain>
    </source>
</reference>
<name>A0ACD5IIY1_9PROT</name>
<dbReference type="Proteomes" id="UP001196097">
    <property type="component" value="Chromosome"/>
</dbReference>
<sequence>MGVLNITPDSFSDGGTYLSADAALVRAKRMWEEGADIIDIGAESTRPGAPAVTQEEELRRLLPVLEAVAAEVPLPISIDTSKAAVMRAAWSLGAGLMNDVTALRADPLALEAIAGLGVPVCLMHMRGTPQNMQENTHYRDVVAEVKDFLFERVAQCVAAGIPRHHLLIDPGFGFAKDLEANRTLLRHLDDLASIKVPLLVGLSRKRMIGELSGVESASERVAGSVAAALWAVSRGACIVRVHDVAETVQALRVWRGLS</sequence>
<evidence type="ECO:0000313" key="1">
    <source>
        <dbReference type="EMBL" id="XRP72454.1"/>
    </source>
</evidence>
<dbReference type="EC" id="2.5.1.15" evidence="1"/>
<keyword evidence="1" id="KW-0808">Transferase</keyword>
<protein>
    <submittedName>
        <fullName evidence="1">Dihydropteroate synthase</fullName>
        <ecNumber evidence="1">2.5.1.15</ecNumber>
    </submittedName>
</protein>